<protein>
    <recommendedName>
        <fullName evidence="4 7">Ribosome assembly factor mrt4</fullName>
    </recommendedName>
</protein>
<dbReference type="InterPro" id="IPR051742">
    <property type="entry name" value="Ribosome_Assembly_uL10"/>
</dbReference>
<evidence type="ECO:0000313" key="10">
    <source>
        <dbReference type="Proteomes" id="UP000697127"/>
    </source>
</evidence>
<dbReference type="OrthoDB" id="10262308at2759"/>
<evidence type="ECO:0000256" key="4">
    <source>
        <dbReference type="ARBA" id="ARBA00015359"/>
    </source>
</evidence>
<evidence type="ECO:0000256" key="7">
    <source>
        <dbReference type="RuleBase" id="RU364039"/>
    </source>
</evidence>
<dbReference type="InterPro" id="IPR033867">
    <property type="entry name" value="Mrt4"/>
</dbReference>
<keyword evidence="6 7" id="KW-0539">Nucleus</keyword>
<comment type="function">
    <text evidence="1 7">Component of the ribosome assembly machinery. Nuclear paralog of the ribosomal protein P0, it binds pre-60S subunits at an early stage of assembly in the nucleolus, and is replaced by P0 in cytoplasmic pre-60S subunits and mature 80S ribosomes.</text>
</comment>
<feature type="domain" description="Large ribosomal subunit protein uL10-like insertion" evidence="8">
    <location>
        <begin position="125"/>
        <end position="208"/>
    </location>
</feature>
<dbReference type="InterPro" id="IPR043141">
    <property type="entry name" value="Ribosomal_uL10-like_sf"/>
</dbReference>
<dbReference type="GO" id="GO:0003723">
    <property type="term" value="F:RNA binding"/>
    <property type="evidence" value="ECO:0007669"/>
    <property type="project" value="TreeGrafter"/>
</dbReference>
<accession>A0A9P7BF48</accession>
<dbReference type="Pfam" id="PF17777">
    <property type="entry name" value="RL10P_insert"/>
    <property type="match status" value="1"/>
</dbReference>
<keyword evidence="5 7" id="KW-0963">Cytoplasm</keyword>
<dbReference type="GO" id="GO:0005737">
    <property type="term" value="C:cytoplasm"/>
    <property type="evidence" value="ECO:0007669"/>
    <property type="project" value="UniProtKB-SubCell"/>
</dbReference>
<dbReference type="FunFam" id="3.30.70.1730:FF:000005">
    <property type="entry name" value="Ribosome assembly factor mrt4"/>
    <property type="match status" value="1"/>
</dbReference>
<keyword evidence="7" id="KW-0690">Ribosome biogenesis</keyword>
<dbReference type="PANTHER" id="PTHR45841:SF1">
    <property type="entry name" value="MRNA TURNOVER PROTEIN 4 HOMOLOG"/>
    <property type="match status" value="1"/>
</dbReference>
<comment type="subunit">
    <text evidence="3 7">Associates with the pre-60S ribosomal particle.</text>
</comment>
<dbReference type="Proteomes" id="UP000697127">
    <property type="component" value="Unassembled WGS sequence"/>
</dbReference>
<gene>
    <name evidence="9" type="primary">MRT4</name>
    <name evidence="9" type="ORF">C6P40_002541</name>
</gene>
<evidence type="ECO:0000256" key="5">
    <source>
        <dbReference type="ARBA" id="ARBA00022490"/>
    </source>
</evidence>
<dbReference type="FunFam" id="3.90.105.20:FF:000003">
    <property type="entry name" value="Ribosome assembly factor mrt4"/>
    <property type="match status" value="1"/>
</dbReference>
<comment type="subcellular location">
    <subcellularLocation>
        <location evidence="7">Cytoplasm</location>
    </subcellularLocation>
    <subcellularLocation>
        <location evidence="7">Nucleus</location>
        <location evidence="7">Nucleolus</location>
    </subcellularLocation>
</comment>
<dbReference type="AlphaFoldDB" id="A0A9P7BF48"/>
<dbReference type="GO" id="GO:0000956">
    <property type="term" value="P:nuclear-transcribed mRNA catabolic process"/>
    <property type="evidence" value="ECO:0007669"/>
    <property type="project" value="TreeGrafter"/>
</dbReference>
<comment type="similarity">
    <text evidence="2 7">Belongs to the universal ribosomal protein uL10 family.</text>
</comment>
<organism evidence="9 10">
    <name type="scientific">Pichia californica</name>
    <dbReference type="NCBI Taxonomy" id="460514"/>
    <lineage>
        <taxon>Eukaryota</taxon>
        <taxon>Fungi</taxon>
        <taxon>Dikarya</taxon>
        <taxon>Ascomycota</taxon>
        <taxon>Saccharomycotina</taxon>
        <taxon>Pichiomycetes</taxon>
        <taxon>Pichiales</taxon>
        <taxon>Pichiaceae</taxon>
        <taxon>Pichia</taxon>
    </lineage>
</organism>
<name>A0A9P7BF48_9ASCO</name>
<dbReference type="InterPro" id="IPR043164">
    <property type="entry name" value="Ribosomal_uL10-like_insert_sf"/>
</dbReference>
<proteinExistence type="inferred from homology"/>
<dbReference type="GO" id="GO:0000027">
    <property type="term" value="P:ribosomal large subunit assembly"/>
    <property type="evidence" value="ECO:0007669"/>
    <property type="project" value="InterPro"/>
</dbReference>
<dbReference type="GO" id="GO:0030687">
    <property type="term" value="C:preribosome, large subunit precursor"/>
    <property type="evidence" value="ECO:0007669"/>
    <property type="project" value="TreeGrafter"/>
</dbReference>
<sequence length="237" mass="26941">MPRSKRSKLVTLAQTDRKGRENKERIFDEIREALDTYKYTYILGLDDVRTPVLQDIRKDWTGSKLILGKKKVLQKALGETPAEEYKNDLHKLTKLNSGLIGILLTDETPETVKEYFDSYVKNDYARSKTRSPITFVLPEGIVYSRGGQIPTEEDVPMSHSMEPTLRNKFKLPTKMVHGKITLTEPVTVVEEGKILDVTQALIMKTFGVACAAFKVKVYGYHNGETNEVVTIIKETEE</sequence>
<evidence type="ECO:0000256" key="3">
    <source>
        <dbReference type="ARBA" id="ARBA00011117"/>
    </source>
</evidence>
<dbReference type="GO" id="GO:0006364">
    <property type="term" value="P:rRNA processing"/>
    <property type="evidence" value="ECO:0007669"/>
    <property type="project" value="TreeGrafter"/>
</dbReference>
<evidence type="ECO:0000256" key="1">
    <source>
        <dbReference type="ARBA" id="ARBA00004046"/>
    </source>
</evidence>
<dbReference type="InterPro" id="IPR001790">
    <property type="entry name" value="Ribosomal_uL10"/>
</dbReference>
<reference evidence="9" key="1">
    <citation type="submission" date="2020-11" db="EMBL/GenBank/DDBJ databases">
        <title>Kefir isolates.</title>
        <authorList>
            <person name="Marcisauskas S."/>
            <person name="Kim Y."/>
            <person name="Blasche S."/>
        </authorList>
    </citation>
    <scope>NUCLEOTIDE SEQUENCE</scope>
    <source>
        <strain evidence="9">Olga-1</strain>
    </source>
</reference>
<evidence type="ECO:0000256" key="2">
    <source>
        <dbReference type="ARBA" id="ARBA00008889"/>
    </source>
</evidence>
<dbReference type="EMBL" id="PUHW01000282">
    <property type="protein sequence ID" value="KAG0687304.1"/>
    <property type="molecule type" value="Genomic_DNA"/>
</dbReference>
<keyword evidence="10" id="KW-1185">Reference proteome</keyword>
<evidence type="ECO:0000313" key="9">
    <source>
        <dbReference type="EMBL" id="KAG0687304.1"/>
    </source>
</evidence>
<evidence type="ECO:0000259" key="8">
    <source>
        <dbReference type="Pfam" id="PF17777"/>
    </source>
</evidence>
<dbReference type="Gene3D" id="3.30.70.1730">
    <property type="match status" value="1"/>
</dbReference>
<comment type="caution">
    <text evidence="9">The sequence shown here is derived from an EMBL/GenBank/DDBJ whole genome shotgun (WGS) entry which is preliminary data.</text>
</comment>
<dbReference type="CDD" id="cd05796">
    <property type="entry name" value="Ribosomal_P0_like"/>
    <property type="match status" value="1"/>
</dbReference>
<dbReference type="SUPFAM" id="SSF160369">
    <property type="entry name" value="Ribosomal protein L10-like"/>
    <property type="match status" value="1"/>
</dbReference>
<dbReference type="Pfam" id="PF00466">
    <property type="entry name" value="Ribosomal_L10"/>
    <property type="match status" value="1"/>
</dbReference>
<dbReference type="GO" id="GO:0005730">
    <property type="term" value="C:nucleolus"/>
    <property type="evidence" value="ECO:0007669"/>
    <property type="project" value="UniProtKB-SubCell"/>
</dbReference>
<dbReference type="InterPro" id="IPR040637">
    <property type="entry name" value="Ribosomal_uL10-like_insert"/>
</dbReference>
<evidence type="ECO:0000256" key="6">
    <source>
        <dbReference type="ARBA" id="ARBA00023242"/>
    </source>
</evidence>
<dbReference type="PANTHER" id="PTHR45841">
    <property type="entry name" value="MRNA TURNOVER PROTEIN 4 MRTO4"/>
    <property type="match status" value="1"/>
</dbReference>
<dbReference type="Gene3D" id="3.90.105.20">
    <property type="match status" value="1"/>
</dbReference>